<sequence length="364" mass="39990">MPNLKFPRDPRHCSESDFAVSCDSTFLTFLRTSAVVTATPTEEEVSLFAFPSDPVVRKKWVIAIKRDEGKHFTITKYTKLCSGHFQQSDYLPNVAGNRRYLKQQAVPSVFAFNVSKKPPRKKPCERQPLPVVQRISIADDNVTSEALLKMVSEHAVGEAASKEASAVITDLNSEDSAGESTCQEEASNAVSNVNSITMEDLTGHVTHDTGSAVNEEATIGPVANNASDVCACQTAARGPTDSMHIDRLQNLQKQTESQAKLVQDLELDLESYKEQLRKAEDALSKAQSELRGALAKCNRVSMATVSKVCITWISYMYVHLAQLDLWLPRAAVDDAMPPAFKEQYSSTRVILDATEVQCKASSSL</sequence>
<reference evidence="1 2" key="1">
    <citation type="journal article" date="2020" name="Cell">
        <title>Large-Scale Comparative Analyses of Tick Genomes Elucidate Their Genetic Diversity and Vector Capacities.</title>
        <authorList>
            <consortium name="Tick Genome and Microbiome Consortium (TIGMIC)"/>
            <person name="Jia N."/>
            <person name="Wang J."/>
            <person name="Shi W."/>
            <person name="Du L."/>
            <person name="Sun Y."/>
            <person name="Zhan W."/>
            <person name="Jiang J.F."/>
            <person name="Wang Q."/>
            <person name="Zhang B."/>
            <person name="Ji P."/>
            <person name="Bell-Sakyi L."/>
            <person name="Cui X.M."/>
            <person name="Yuan T.T."/>
            <person name="Jiang B.G."/>
            <person name="Yang W.F."/>
            <person name="Lam T.T."/>
            <person name="Chang Q.C."/>
            <person name="Ding S.J."/>
            <person name="Wang X.J."/>
            <person name="Zhu J.G."/>
            <person name="Ruan X.D."/>
            <person name="Zhao L."/>
            <person name="Wei J.T."/>
            <person name="Ye R.Z."/>
            <person name="Que T.C."/>
            <person name="Du C.H."/>
            <person name="Zhou Y.H."/>
            <person name="Cheng J.X."/>
            <person name="Dai P.F."/>
            <person name="Guo W.B."/>
            <person name="Han X.H."/>
            <person name="Huang E.J."/>
            <person name="Li L.F."/>
            <person name="Wei W."/>
            <person name="Gao Y.C."/>
            <person name="Liu J.Z."/>
            <person name="Shao H.Z."/>
            <person name="Wang X."/>
            <person name="Wang C.C."/>
            <person name="Yang T.C."/>
            <person name="Huo Q.B."/>
            <person name="Li W."/>
            <person name="Chen H.Y."/>
            <person name="Chen S.E."/>
            <person name="Zhou L.G."/>
            <person name="Ni X.B."/>
            <person name="Tian J.H."/>
            <person name="Sheng Y."/>
            <person name="Liu T."/>
            <person name="Pan Y.S."/>
            <person name="Xia L.Y."/>
            <person name="Li J."/>
            <person name="Zhao F."/>
            <person name="Cao W.C."/>
        </authorList>
    </citation>
    <scope>NUCLEOTIDE SEQUENCE [LARGE SCALE GENOMIC DNA]</scope>
    <source>
        <strain evidence="1">Iper-2018</strain>
    </source>
</reference>
<comment type="caution">
    <text evidence="1">The sequence shown here is derived from an EMBL/GenBank/DDBJ whole genome shotgun (WGS) entry which is preliminary data.</text>
</comment>
<gene>
    <name evidence="1" type="ORF">HPB47_014354</name>
</gene>
<accession>A0AC60QW74</accession>
<evidence type="ECO:0000313" key="1">
    <source>
        <dbReference type="EMBL" id="KAG0443948.1"/>
    </source>
</evidence>
<proteinExistence type="predicted"/>
<dbReference type="Proteomes" id="UP000805193">
    <property type="component" value="Unassembled WGS sequence"/>
</dbReference>
<feature type="non-terminal residue" evidence="1">
    <location>
        <position position="364"/>
    </location>
</feature>
<organism evidence="1 2">
    <name type="scientific">Ixodes persulcatus</name>
    <name type="common">Taiga tick</name>
    <dbReference type="NCBI Taxonomy" id="34615"/>
    <lineage>
        <taxon>Eukaryota</taxon>
        <taxon>Metazoa</taxon>
        <taxon>Ecdysozoa</taxon>
        <taxon>Arthropoda</taxon>
        <taxon>Chelicerata</taxon>
        <taxon>Arachnida</taxon>
        <taxon>Acari</taxon>
        <taxon>Parasitiformes</taxon>
        <taxon>Ixodida</taxon>
        <taxon>Ixodoidea</taxon>
        <taxon>Ixodidae</taxon>
        <taxon>Ixodinae</taxon>
        <taxon>Ixodes</taxon>
    </lineage>
</organism>
<evidence type="ECO:0000313" key="2">
    <source>
        <dbReference type="Proteomes" id="UP000805193"/>
    </source>
</evidence>
<dbReference type="EMBL" id="JABSTQ010002703">
    <property type="protein sequence ID" value="KAG0443948.1"/>
    <property type="molecule type" value="Genomic_DNA"/>
</dbReference>
<name>A0AC60QW74_IXOPE</name>
<protein>
    <submittedName>
        <fullName evidence="1">Uncharacterized protein</fullName>
    </submittedName>
</protein>
<keyword evidence="2" id="KW-1185">Reference proteome</keyword>